<evidence type="ECO:0000313" key="2">
    <source>
        <dbReference type="Proteomes" id="UP000032702"/>
    </source>
</evidence>
<comment type="caution">
    <text evidence="1">The sequence shown here is derived from an EMBL/GenBank/DDBJ whole genome shotgun (WGS) entry which is preliminary data.</text>
</comment>
<evidence type="ECO:0000313" key="1">
    <source>
        <dbReference type="EMBL" id="EAU62473.1"/>
    </source>
</evidence>
<accession>Q08PR9</accession>
<gene>
    <name evidence="1" type="ORF">STIAU_3549</name>
</gene>
<proteinExistence type="predicted"/>
<name>Q08PR9_STIAD</name>
<dbReference type="EMBL" id="AAMD01000234">
    <property type="protein sequence ID" value="EAU62473.1"/>
    <property type="molecule type" value="Genomic_DNA"/>
</dbReference>
<protein>
    <submittedName>
        <fullName evidence="1">Uncharacterized protein</fullName>
    </submittedName>
</protein>
<organism evidence="1 2">
    <name type="scientific">Stigmatella aurantiaca (strain DW4/3-1)</name>
    <dbReference type="NCBI Taxonomy" id="378806"/>
    <lineage>
        <taxon>Bacteria</taxon>
        <taxon>Pseudomonadati</taxon>
        <taxon>Myxococcota</taxon>
        <taxon>Myxococcia</taxon>
        <taxon>Myxococcales</taxon>
        <taxon>Cystobacterineae</taxon>
        <taxon>Archangiaceae</taxon>
        <taxon>Stigmatella</taxon>
    </lineage>
</organism>
<dbReference type="Proteomes" id="UP000032702">
    <property type="component" value="Unassembled WGS sequence"/>
</dbReference>
<sequence>MRAANEGSFMGIHPRGVSPLSLRECKVRASFLLKDLLSSDTARSARAVERLRALPAFASLTPAEVLARRESVRRKHALALIAHEQGHASWAELRQVLGEKAPAQLDTEAFFLKNRGAFLNRWFGTYAEALASLREKGGYLFPFREQFFICEAGFLRALGMDGQDPDWERMGFNWVEPLEPSARDRLEQKLIALGYAS</sequence>
<dbReference type="AlphaFoldDB" id="Q08PR9"/>
<reference evidence="1 2" key="1">
    <citation type="submission" date="2006-04" db="EMBL/GenBank/DDBJ databases">
        <authorList>
            <person name="Nierman W.C."/>
        </authorList>
    </citation>
    <scope>NUCLEOTIDE SEQUENCE [LARGE SCALE GENOMIC DNA]</scope>
    <source>
        <strain evidence="1 2">DW4/3-1</strain>
    </source>
</reference>